<feature type="compositionally biased region" description="Basic and acidic residues" evidence="1">
    <location>
        <begin position="360"/>
        <end position="374"/>
    </location>
</feature>
<feature type="domain" description="Transcription elongation factor Eaf N-terminal" evidence="2">
    <location>
        <begin position="15"/>
        <end position="151"/>
    </location>
</feature>
<dbReference type="AlphaFoldDB" id="A0A165I7F4"/>
<evidence type="ECO:0000259" key="2">
    <source>
        <dbReference type="Pfam" id="PF09816"/>
    </source>
</evidence>
<protein>
    <recommendedName>
        <fullName evidence="2">Transcription elongation factor Eaf N-terminal domain-containing protein</fullName>
    </recommendedName>
</protein>
<feature type="region of interest" description="Disordered" evidence="1">
    <location>
        <begin position="151"/>
        <end position="192"/>
    </location>
</feature>
<feature type="compositionally biased region" description="Polar residues" evidence="1">
    <location>
        <begin position="304"/>
        <end position="317"/>
    </location>
</feature>
<feature type="compositionally biased region" description="Acidic residues" evidence="1">
    <location>
        <begin position="460"/>
        <end position="471"/>
    </location>
</feature>
<dbReference type="InParanoid" id="A0A165I7F4"/>
<feature type="compositionally biased region" description="Pro residues" evidence="1">
    <location>
        <begin position="428"/>
        <end position="440"/>
    </location>
</feature>
<dbReference type="EMBL" id="KV427605">
    <property type="protein sequence ID" value="KZT12689.1"/>
    <property type="molecule type" value="Genomic_DNA"/>
</dbReference>
<name>A0A165I7F4_9APHY</name>
<organism evidence="3 4">
    <name type="scientific">Laetiporus sulphureus 93-53</name>
    <dbReference type="NCBI Taxonomy" id="1314785"/>
    <lineage>
        <taxon>Eukaryota</taxon>
        <taxon>Fungi</taxon>
        <taxon>Dikarya</taxon>
        <taxon>Basidiomycota</taxon>
        <taxon>Agaricomycotina</taxon>
        <taxon>Agaricomycetes</taxon>
        <taxon>Polyporales</taxon>
        <taxon>Laetiporus</taxon>
    </lineage>
</organism>
<sequence>MSTVTNSWMPAPGRYPVSVGSSLGRALKVRKGVQVPPKKFERDFYNFKYNFMPESVDPTKSGTVDVRRGKDTTAVNVMRGSSQVSLVHMIGGTVASTDERCAGQSEEGGLLFVGQEHASKEVDCVLIYDEETGEYTLEKIEATINLTFDRKTSQAPRHPSLPPVAPSIATSTSTSSSHSHTPAPSRPPAQSQADIDFDNELLKELVSDTKQKGKSLPSRPSASMNSSSASISLKAAAERVRARQAELLKEEEEEGEVSEGEIVEKPWTPESAARAKLAVRPAAVHATATPTSRPNPPSEVSARSRPSQARLPSSTATKPPLSGGKNKRSLPVDVEEETLEFGRAAQPLKRARPSPPPSSKPKEKEKGIEREKTFELALPSSSHAPSLPSAVSVELSLPGSSSDAVLLPPAPVAPLDSEDEDWDEVQPSPTPAPAPAPLFPPRKIEMEEIVPTSSRRPESEQEEDDEDDMEETEIDMRAFEAEMNRHLDAGEDVEVEAEAEEEEDWLAADMSQGGERGAAEQGAVMPEWGDEDDYSSSEESDDD</sequence>
<dbReference type="InterPro" id="IPR019194">
    <property type="entry name" value="Tscrpt_elong_fac_Eaf_N"/>
</dbReference>
<feature type="compositionally biased region" description="Low complexity" evidence="1">
    <location>
        <begin position="272"/>
        <end position="284"/>
    </location>
</feature>
<dbReference type="STRING" id="1314785.A0A165I7F4"/>
<dbReference type="Pfam" id="PF09816">
    <property type="entry name" value="EAF"/>
    <property type="match status" value="1"/>
</dbReference>
<accession>A0A165I7F4</accession>
<feature type="compositionally biased region" description="Low complexity" evidence="1">
    <location>
        <begin position="166"/>
        <end position="192"/>
    </location>
</feature>
<evidence type="ECO:0000256" key="1">
    <source>
        <dbReference type="SAM" id="MobiDB-lite"/>
    </source>
</evidence>
<keyword evidence="4" id="KW-1185">Reference proteome</keyword>
<feature type="compositionally biased region" description="Acidic residues" evidence="1">
    <location>
        <begin position="249"/>
        <end position="261"/>
    </location>
</feature>
<gene>
    <name evidence="3" type="ORF">LAESUDRAFT_709893</name>
</gene>
<dbReference type="GeneID" id="63823762"/>
<dbReference type="OrthoDB" id="125903at2759"/>
<feature type="compositionally biased region" description="Low complexity" evidence="1">
    <location>
        <begin position="215"/>
        <end position="231"/>
    </location>
</feature>
<feature type="compositionally biased region" description="Acidic residues" evidence="1">
    <location>
        <begin position="528"/>
        <end position="543"/>
    </location>
</feature>
<feature type="region of interest" description="Disordered" evidence="1">
    <location>
        <begin position="488"/>
        <end position="543"/>
    </location>
</feature>
<evidence type="ECO:0000313" key="4">
    <source>
        <dbReference type="Proteomes" id="UP000076871"/>
    </source>
</evidence>
<evidence type="ECO:0000313" key="3">
    <source>
        <dbReference type="EMBL" id="KZT12689.1"/>
    </source>
</evidence>
<feature type="compositionally biased region" description="Acidic residues" evidence="1">
    <location>
        <begin position="490"/>
        <end position="506"/>
    </location>
</feature>
<feature type="region of interest" description="Disordered" evidence="1">
    <location>
        <begin position="209"/>
        <end position="231"/>
    </location>
</feature>
<dbReference type="Proteomes" id="UP000076871">
    <property type="component" value="Unassembled WGS sequence"/>
</dbReference>
<feature type="compositionally biased region" description="Low complexity" evidence="1">
    <location>
        <begin position="376"/>
        <end position="393"/>
    </location>
</feature>
<dbReference type="RefSeq" id="XP_040770199.1">
    <property type="nucleotide sequence ID" value="XM_040906733.1"/>
</dbReference>
<reference evidence="3 4" key="1">
    <citation type="journal article" date="2016" name="Mol. Biol. Evol.">
        <title>Comparative Genomics of Early-Diverging Mushroom-Forming Fungi Provides Insights into the Origins of Lignocellulose Decay Capabilities.</title>
        <authorList>
            <person name="Nagy L.G."/>
            <person name="Riley R."/>
            <person name="Tritt A."/>
            <person name="Adam C."/>
            <person name="Daum C."/>
            <person name="Floudas D."/>
            <person name="Sun H."/>
            <person name="Yadav J.S."/>
            <person name="Pangilinan J."/>
            <person name="Larsson K.H."/>
            <person name="Matsuura K."/>
            <person name="Barry K."/>
            <person name="Labutti K."/>
            <person name="Kuo R."/>
            <person name="Ohm R.A."/>
            <person name="Bhattacharya S.S."/>
            <person name="Shirouzu T."/>
            <person name="Yoshinaga Y."/>
            <person name="Martin F.M."/>
            <person name="Grigoriev I.V."/>
            <person name="Hibbett D.S."/>
        </authorList>
    </citation>
    <scope>NUCLEOTIDE SEQUENCE [LARGE SCALE GENOMIC DNA]</scope>
    <source>
        <strain evidence="3 4">93-53</strain>
    </source>
</reference>
<proteinExistence type="predicted"/>
<feature type="region of interest" description="Disordered" evidence="1">
    <location>
        <begin position="247"/>
        <end position="471"/>
    </location>
</feature>